<dbReference type="Gene3D" id="3.30.360.10">
    <property type="entry name" value="Dihydrodipicolinate Reductase, domain 2"/>
    <property type="match status" value="1"/>
</dbReference>
<dbReference type="RefSeq" id="WP_286285861.1">
    <property type="nucleotide sequence ID" value="NZ_JASXSZ010000001.1"/>
</dbReference>
<dbReference type="InterPro" id="IPR036291">
    <property type="entry name" value="NAD(P)-bd_dom_sf"/>
</dbReference>
<name>A0ABT7MU07_9MICO</name>
<keyword evidence="4" id="KW-1185">Reference proteome</keyword>
<reference evidence="3 4" key="1">
    <citation type="submission" date="2023-06" db="EMBL/GenBank/DDBJ databases">
        <title>Microbacterium sp. nov., isolated from a waste landfill.</title>
        <authorList>
            <person name="Wen W."/>
        </authorList>
    </citation>
    <scope>NUCLEOTIDE SEQUENCE [LARGE SCALE GENOMIC DNA]</scope>
    <source>
        <strain evidence="3 4">ASV49</strain>
    </source>
</reference>
<feature type="domain" description="Gfo/Idh/MocA-like oxidoreductase N-terminal" evidence="2">
    <location>
        <begin position="8"/>
        <end position="124"/>
    </location>
</feature>
<dbReference type="SUPFAM" id="SSF51735">
    <property type="entry name" value="NAD(P)-binding Rossmann-fold domains"/>
    <property type="match status" value="1"/>
</dbReference>
<proteinExistence type="predicted"/>
<evidence type="ECO:0000313" key="3">
    <source>
        <dbReference type="EMBL" id="MDL9977936.1"/>
    </source>
</evidence>
<comment type="caution">
    <text evidence="3">The sequence shown here is derived from an EMBL/GenBank/DDBJ whole genome shotgun (WGS) entry which is preliminary data.</text>
</comment>
<evidence type="ECO:0000313" key="4">
    <source>
        <dbReference type="Proteomes" id="UP001235064"/>
    </source>
</evidence>
<dbReference type="InterPro" id="IPR050463">
    <property type="entry name" value="Gfo/Idh/MocA_oxidrdct_glycsds"/>
</dbReference>
<dbReference type="PANTHER" id="PTHR43818">
    <property type="entry name" value="BCDNA.GH03377"/>
    <property type="match status" value="1"/>
</dbReference>
<organism evidence="3 4">
    <name type="scientific">Microbacterium candidum</name>
    <dbReference type="NCBI Taxonomy" id="3041922"/>
    <lineage>
        <taxon>Bacteria</taxon>
        <taxon>Bacillati</taxon>
        <taxon>Actinomycetota</taxon>
        <taxon>Actinomycetes</taxon>
        <taxon>Micrococcales</taxon>
        <taxon>Microbacteriaceae</taxon>
        <taxon>Microbacterium</taxon>
    </lineage>
</organism>
<dbReference type="PANTHER" id="PTHR43818:SF11">
    <property type="entry name" value="BCDNA.GH03377"/>
    <property type="match status" value="1"/>
</dbReference>
<dbReference type="EMBL" id="JASXSZ010000001">
    <property type="protein sequence ID" value="MDL9977936.1"/>
    <property type="molecule type" value="Genomic_DNA"/>
</dbReference>
<dbReference type="Pfam" id="PF01408">
    <property type="entry name" value="GFO_IDH_MocA"/>
    <property type="match status" value="1"/>
</dbReference>
<sequence>MSGIGERITIGLIGAGTISQSVHVTSLRRAGFDLRIVCDLSPSRAAEVAASCGAIAMTDPADVFASDVDAVLIATPGSHAELAAQAIRAGKHVLAEKPLAFTVREVEELEALAAEAGVITQVGYMKMFDPLLPKAASEVGELHGIRLVRVTVMHPADEPQIAHLRLDPPAPDADPARIAAAVAYDRDRAREALPGASDALLSYYSNVLNGSVIHELSLMRALDLPLPQEWTAQTVTPLDGTEPPSLLATATVDDAAYVLSWNWLPDYPEYDEELTVLAANGRLEFHLAKPYLVEERSRLTSRRHDGELRADTDYTAGHETGFLRQLDAFATAIRTGELNRAAFAGAKQDIAQLQRLAQAVAASLGQQVGTEA</sequence>
<dbReference type="InterPro" id="IPR000683">
    <property type="entry name" value="Gfo/Idh/MocA-like_OxRdtase_N"/>
</dbReference>
<accession>A0ABT7MU07</accession>
<gene>
    <name evidence="3" type="ORF">QSV35_01195</name>
</gene>
<keyword evidence="1" id="KW-0560">Oxidoreductase</keyword>
<dbReference type="Gene3D" id="3.40.50.720">
    <property type="entry name" value="NAD(P)-binding Rossmann-like Domain"/>
    <property type="match status" value="1"/>
</dbReference>
<evidence type="ECO:0000256" key="1">
    <source>
        <dbReference type="ARBA" id="ARBA00023002"/>
    </source>
</evidence>
<evidence type="ECO:0000259" key="2">
    <source>
        <dbReference type="Pfam" id="PF01408"/>
    </source>
</evidence>
<dbReference type="Proteomes" id="UP001235064">
    <property type="component" value="Unassembled WGS sequence"/>
</dbReference>
<protein>
    <submittedName>
        <fullName evidence="3">Gfo/Idh/MocA family oxidoreductase</fullName>
    </submittedName>
</protein>